<dbReference type="InterPro" id="IPR011333">
    <property type="entry name" value="SKP1/BTB/POZ_sf"/>
</dbReference>
<dbReference type="Gene3D" id="3.30.710.10">
    <property type="entry name" value="Potassium Channel Kv1.1, Chain A"/>
    <property type="match status" value="1"/>
</dbReference>
<accession>A0A4V2MWY5</accession>
<dbReference type="CDD" id="cd18186">
    <property type="entry name" value="BTB_POZ_ZBTB_KLHL-like"/>
    <property type="match status" value="1"/>
</dbReference>
<dbReference type="Pfam" id="PF00651">
    <property type="entry name" value="BTB"/>
    <property type="match status" value="1"/>
</dbReference>
<organism evidence="2 3">
    <name type="scientific">Steccherinum ochraceum</name>
    <dbReference type="NCBI Taxonomy" id="92696"/>
    <lineage>
        <taxon>Eukaryota</taxon>
        <taxon>Fungi</taxon>
        <taxon>Dikarya</taxon>
        <taxon>Basidiomycota</taxon>
        <taxon>Agaricomycotina</taxon>
        <taxon>Agaricomycetes</taxon>
        <taxon>Polyporales</taxon>
        <taxon>Steccherinaceae</taxon>
        <taxon>Steccherinum</taxon>
    </lineage>
</organism>
<dbReference type="Proteomes" id="UP000292702">
    <property type="component" value="Unassembled WGS sequence"/>
</dbReference>
<reference evidence="2 3" key="1">
    <citation type="submission" date="2018-11" db="EMBL/GenBank/DDBJ databases">
        <title>Genome assembly of Steccherinum ochraceum LE-BIN_3174, the white-rot fungus of the Steccherinaceae family (The Residual Polyporoid clade, Polyporales, Basidiomycota).</title>
        <authorList>
            <person name="Fedorova T.V."/>
            <person name="Glazunova O.A."/>
            <person name="Landesman E.O."/>
            <person name="Moiseenko K.V."/>
            <person name="Psurtseva N.V."/>
            <person name="Savinova O.S."/>
            <person name="Shakhova N.V."/>
            <person name="Tyazhelova T.V."/>
            <person name="Vasina D.V."/>
        </authorList>
    </citation>
    <scope>NUCLEOTIDE SEQUENCE [LARGE SCALE GENOMIC DNA]</scope>
    <source>
        <strain evidence="2 3">LE-BIN_3174</strain>
    </source>
</reference>
<proteinExistence type="predicted"/>
<dbReference type="PROSITE" id="PS50097">
    <property type="entry name" value="BTB"/>
    <property type="match status" value="1"/>
</dbReference>
<name>A0A4V2MWY5_9APHY</name>
<dbReference type="STRING" id="92696.A0A4V2MWY5"/>
<evidence type="ECO:0000313" key="2">
    <source>
        <dbReference type="EMBL" id="TCD68027.1"/>
    </source>
</evidence>
<evidence type="ECO:0000259" key="1">
    <source>
        <dbReference type="PROSITE" id="PS50097"/>
    </source>
</evidence>
<dbReference type="AlphaFoldDB" id="A0A4V2MWY5"/>
<protein>
    <recommendedName>
        <fullName evidence="1">BTB domain-containing protein</fullName>
    </recommendedName>
</protein>
<sequence>MMSYESPCPSVESEDAVYPFNRPDTDLILRSSDQTDFRVHRAILEMASSFFADGCDAFDKRNTGMTSLEDGCLPVCHIDADGPTINLILRHIYPLTIPKVQDIDDALTAVQVSQQYGFRLVTNAMKQTIIRLAEANPLKVFARAALRRREDEMRLSARLSLRYPILEGYVPDLEELSAGTYYRLLVYHRQCGRVAAAAVDDLEWMEGLCGEGNSSLPAFFTCRLCPSFNITPAAIRSKEINVTSWFHALLLTFKQALRARPCGSTMYNDELTGPAMSEAMTCLVCRTSALRDCKRTVEILRETVNRAISLKVCNSIAVT</sequence>
<dbReference type="EMBL" id="RWJN01000078">
    <property type="protein sequence ID" value="TCD68027.1"/>
    <property type="molecule type" value="Genomic_DNA"/>
</dbReference>
<gene>
    <name evidence="2" type="ORF">EIP91_011638</name>
</gene>
<feature type="domain" description="BTB" evidence="1">
    <location>
        <begin position="25"/>
        <end position="93"/>
    </location>
</feature>
<keyword evidence="3" id="KW-1185">Reference proteome</keyword>
<evidence type="ECO:0000313" key="3">
    <source>
        <dbReference type="Proteomes" id="UP000292702"/>
    </source>
</evidence>
<comment type="caution">
    <text evidence="2">The sequence shown here is derived from an EMBL/GenBank/DDBJ whole genome shotgun (WGS) entry which is preliminary data.</text>
</comment>
<dbReference type="OrthoDB" id="3357985at2759"/>
<dbReference type="InterPro" id="IPR000210">
    <property type="entry name" value="BTB/POZ_dom"/>
</dbReference>